<reference evidence="2" key="1">
    <citation type="journal article" date="2019" name="Int. J. Syst. Evol. Microbiol.">
        <title>The Global Catalogue of Microorganisms (GCM) 10K type strain sequencing project: providing services to taxonomists for standard genome sequencing and annotation.</title>
        <authorList>
            <consortium name="The Broad Institute Genomics Platform"/>
            <consortium name="The Broad Institute Genome Sequencing Center for Infectious Disease"/>
            <person name="Wu L."/>
            <person name="Ma J."/>
        </authorList>
    </citation>
    <scope>NUCLEOTIDE SEQUENCE [LARGE SCALE GENOMIC DNA]</scope>
    <source>
        <strain evidence="2">CCUG 61948</strain>
    </source>
</reference>
<keyword evidence="2" id="KW-1185">Reference proteome</keyword>
<accession>A0ABW3B0F2</accession>
<dbReference type="Proteomes" id="UP001597012">
    <property type="component" value="Unassembled WGS sequence"/>
</dbReference>
<dbReference type="InterPro" id="IPR035093">
    <property type="entry name" value="RelE/ParE_toxin_dom_sf"/>
</dbReference>
<evidence type="ECO:0000313" key="1">
    <source>
        <dbReference type="EMBL" id="MFD0796796.1"/>
    </source>
</evidence>
<protein>
    <submittedName>
        <fullName evidence="1">Type II toxin-antitoxin system RelE/ParE family toxin</fullName>
    </submittedName>
</protein>
<dbReference type="RefSeq" id="WP_379932716.1">
    <property type="nucleotide sequence ID" value="NZ_JBHTHY010000003.1"/>
</dbReference>
<dbReference type="InterPro" id="IPR009241">
    <property type="entry name" value="HigB-like"/>
</dbReference>
<dbReference type="Pfam" id="PF05973">
    <property type="entry name" value="Gp49"/>
    <property type="match status" value="1"/>
</dbReference>
<dbReference type="SUPFAM" id="SSF143011">
    <property type="entry name" value="RelE-like"/>
    <property type="match status" value="1"/>
</dbReference>
<name>A0ABW3B0F2_9FLAO</name>
<dbReference type="EMBL" id="JBHTHY010000003">
    <property type="protein sequence ID" value="MFD0796796.1"/>
    <property type="molecule type" value="Genomic_DNA"/>
</dbReference>
<evidence type="ECO:0000313" key="2">
    <source>
        <dbReference type="Proteomes" id="UP001597012"/>
    </source>
</evidence>
<organism evidence="1 2">
    <name type="scientific">Maribacter chungangensis</name>
    <dbReference type="NCBI Taxonomy" id="1069117"/>
    <lineage>
        <taxon>Bacteria</taxon>
        <taxon>Pseudomonadati</taxon>
        <taxon>Bacteroidota</taxon>
        <taxon>Flavobacteriia</taxon>
        <taxon>Flavobacteriales</taxon>
        <taxon>Flavobacteriaceae</taxon>
        <taxon>Maribacter</taxon>
    </lineage>
</organism>
<sequence>MLAELSEFNRKIEIYKNHFWNFYNKQNVKVQDKIDWTVTLIQTNKIVPEKFFKHLTNTDGFWEIRVSANNGIFRIFCFFDKGNLVVLLSGFKKKTQKTPKSEIKRAEKLKNEYYENKK</sequence>
<comment type="caution">
    <text evidence="1">The sequence shown here is derived from an EMBL/GenBank/DDBJ whole genome shotgun (WGS) entry which is preliminary data.</text>
</comment>
<gene>
    <name evidence="1" type="ORF">ACFQZJ_04940</name>
</gene>
<proteinExistence type="predicted"/>